<organism evidence="1 2">
    <name type="scientific">Panicum miliaceum</name>
    <name type="common">Proso millet</name>
    <name type="synonym">Broomcorn millet</name>
    <dbReference type="NCBI Taxonomy" id="4540"/>
    <lineage>
        <taxon>Eukaryota</taxon>
        <taxon>Viridiplantae</taxon>
        <taxon>Streptophyta</taxon>
        <taxon>Embryophyta</taxon>
        <taxon>Tracheophyta</taxon>
        <taxon>Spermatophyta</taxon>
        <taxon>Magnoliopsida</taxon>
        <taxon>Liliopsida</taxon>
        <taxon>Poales</taxon>
        <taxon>Poaceae</taxon>
        <taxon>PACMAD clade</taxon>
        <taxon>Panicoideae</taxon>
        <taxon>Panicodae</taxon>
        <taxon>Paniceae</taxon>
        <taxon>Panicinae</taxon>
        <taxon>Panicum</taxon>
        <taxon>Panicum sect. Panicum</taxon>
    </lineage>
</organism>
<reference evidence="2" key="1">
    <citation type="journal article" date="2019" name="Nat. Commun.">
        <title>The genome of broomcorn millet.</title>
        <authorList>
            <person name="Zou C."/>
            <person name="Miki D."/>
            <person name="Li D."/>
            <person name="Tang Q."/>
            <person name="Xiao L."/>
            <person name="Rajput S."/>
            <person name="Deng P."/>
            <person name="Jia W."/>
            <person name="Huang R."/>
            <person name="Zhang M."/>
            <person name="Sun Y."/>
            <person name="Hu J."/>
            <person name="Fu X."/>
            <person name="Schnable P.S."/>
            <person name="Li F."/>
            <person name="Zhang H."/>
            <person name="Feng B."/>
            <person name="Zhu X."/>
            <person name="Liu R."/>
            <person name="Schnable J.C."/>
            <person name="Zhu J.-K."/>
            <person name="Zhang H."/>
        </authorList>
    </citation>
    <scope>NUCLEOTIDE SEQUENCE [LARGE SCALE GENOMIC DNA]</scope>
</reference>
<dbReference type="Proteomes" id="UP000275267">
    <property type="component" value="Unassembled WGS sequence"/>
</dbReference>
<dbReference type="InterPro" id="IPR035992">
    <property type="entry name" value="Ricin_B-like_lectins"/>
</dbReference>
<dbReference type="SUPFAM" id="SSF50370">
    <property type="entry name" value="Ricin B-like lectins"/>
    <property type="match status" value="1"/>
</dbReference>
<protein>
    <submittedName>
        <fullName evidence="1">Uncharacterized protein</fullName>
    </submittedName>
</protein>
<proteinExistence type="predicted"/>
<dbReference type="PANTHER" id="PTHR31257:SF13">
    <property type="entry name" value="OS03G0325900 PROTEIN"/>
    <property type="match status" value="1"/>
</dbReference>
<sequence>MASTFRIHCRASDDLGLAIVGGEPVLTKANGRDDRQDLTYGAGVTDEAGSPAFALVNKATGEALKHSLGHGHPVRAVRLHLAGYVDESVLWAESEEDLGDGFRRVHMLNNMDYIFDAEEAIIPDLGGARDGTRLILFR</sequence>
<dbReference type="EMBL" id="PQIB02000005">
    <property type="protein sequence ID" value="RLN15925.1"/>
    <property type="molecule type" value="Genomic_DNA"/>
</dbReference>
<evidence type="ECO:0000313" key="1">
    <source>
        <dbReference type="EMBL" id="RLN15925.1"/>
    </source>
</evidence>
<name>A0A3L6S4N7_PANMI</name>
<keyword evidence="2" id="KW-1185">Reference proteome</keyword>
<dbReference type="STRING" id="4540.A0A3L6S4N7"/>
<accession>A0A3L6S4N7</accession>
<comment type="caution">
    <text evidence="1">The sequence shown here is derived from an EMBL/GenBank/DDBJ whole genome shotgun (WGS) entry which is preliminary data.</text>
</comment>
<evidence type="ECO:0000313" key="2">
    <source>
        <dbReference type="Proteomes" id="UP000275267"/>
    </source>
</evidence>
<dbReference type="PANTHER" id="PTHR31257">
    <property type="entry name" value="RICIN B-LIKE LECTIN EULS3"/>
    <property type="match status" value="1"/>
</dbReference>
<dbReference type="AlphaFoldDB" id="A0A3L6S4N7"/>
<dbReference type="InterPro" id="IPR040249">
    <property type="entry name" value="Ricin_B-like_lectin_EULS3-like"/>
</dbReference>
<dbReference type="OrthoDB" id="7769065at2759"/>
<gene>
    <name evidence="1" type="ORF">C2845_PM02G27370</name>
</gene>